<feature type="chain" id="PRO_5040548078" description="Carboxylic ester hydrolase" evidence="3">
    <location>
        <begin position="22"/>
        <end position="497"/>
    </location>
</feature>
<gene>
    <name evidence="5" type="ORF">CC78DRAFT_563127</name>
</gene>
<name>A0A9P4MY62_9PLEO</name>
<dbReference type="PANTHER" id="PTHR43918">
    <property type="entry name" value="ACETYLCHOLINESTERASE"/>
    <property type="match status" value="1"/>
</dbReference>
<protein>
    <recommendedName>
        <fullName evidence="3">Carboxylic ester hydrolase</fullName>
        <ecNumber evidence="3">3.1.1.-</ecNumber>
    </recommendedName>
</protein>
<dbReference type="InterPro" id="IPR019819">
    <property type="entry name" value="Carboxylesterase_B_CS"/>
</dbReference>
<comment type="caution">
    <text evidence="5">The sequence shown here is derived from an EMBL/GenBank/DDBJ whole genome shotgun (WGS) entry which is preliminary data.</text>
</comment>
<feature type="domain" description="Carboxylesterase type B" evidence="4">
    <location>
        <begin position="30"/>
        <end position="355"/>
    </location>
</feature>
<dbReference type="EMBL" id="ML986775">
    <property type="protein sequence ID" value="KAF2258223.1"/>
    <property type="molecule type" value="Genomic_DNA"/>
</dbReference>
<evidence type="ECO:0000313" key="6">
    <source>
        <dbReference type="Proteomes" id="UP000800093"/>
    </source>
</evidence>
<dbReference type="InterPro" id="IPR050654">
    <property type="entry name" value="AChE-related_enzymes"/>
</dbReference>
<keyword evidence="6" id="KW-1185">Reference proteome</keyword>
<dbReference type="OrthoDB" id="408631at2759"/>
<dbReference type="InterPro" id="IPR019826">
    <property type="entry name" value="Carboxylesterase_B_AS"/>
</dbReference>
<evidence type="ECO:0000256" key="3">
    <source>
        <dbReference type="RuleBase" id="RU361235"/>
    </source>
</evidence>
<dbReference type="GO" id="GO:0052689">
    <property type="term" value="F:carboxylic ester hydrolase activity"/>
    <property type="evidence" value="ECO:0007669"/>
    <property type="project" value="TreeGrafter"/>
</dbReference>
<dbReference type="PROSITE" id="PS00941">
    <property type="entry name" value="CARBOXYLESTERASE_B_2"/>
    <property type="match status" value="1"/>
</dbReference>
<evidence type="ECO:0000256" key="2">
    <source>
        <dbReference type="ARBA" id="ARBA00022801"/>
    </source>
</evidence>
<dbReference type="PANTHER" id="PTHR43918:SF4">
    <property type="entry name" value="CARBOXYLIC ESTER HYDROLASE"/>
    <property type="match status" value="1"/>
</dbReference>
<proteinExistence type="inferred from homology"/>
<dbReference type="EC" id="3.1.1.-" evidence="3"/>
<dbReference type="SUPFAM" id="SSF53474">
    <property type="entry name" value="alpha/beta-Hydrolases"/>
    <property type="match status" value="1"/>
</dbReference>
<evidence type="ECO:0000256" key="1">
    <source>
        <dbReference type="ARBA" id="ARBA00005964"/>
    </source>
</evidence>
<dbReference type="PROSITE" id="PS00122">
    <property type="entry name" value="CARBOXYLESTERASE_B_1"/>
    <property type="match status" value="1"/>
</dbReference>
<dbReference type="InterPro" id="IPR029058">
    <property type="entry name" value="AB_hydrolase_fold"/>
</dbReference>
<accession>A0A9P4MY62</accession>
<dbReference type="Proteomes" id="UP000800093">
    <property type="component" value="Unassembled WGS sequence"/>
</dbReference>
<dbReference type="AlphaFoldDB" id="A0A9P4MY62"/>
<keyword evidence="3" id="KW-0732">Signal</keyword>
<dbReference type="Gene3D" id="3.40.50.1820">
    <property type="entry name" value="alpha/beta hydrolase"/>
    <property type="match status" value="2"/>
</dbReference>
<evidence type="ECO:0000259" key="4">
    <source>
        <dbReference type="Pfam" id="PF00135"/>
    </source>
</evidence>
<keyword evidence="2 3" id="KW-0378">Hydrolase</keyword>
<dbReference type="Pfam" id="PF00135">
    <property type="entry name" value="COesterase"/>
    <property type="match status" value="2"/>
</dbReference>
<feature type="signal peptide" evidence="3">
    <location>
        <begin position="1"/>
        <end position="21"/>
    </location>
</feature>
<feature type="domain" description="Carboxylesterase type B" evidence="4">
    <location>
        <begin position="371"/>
        <end position="480"/>
    </location>
</feature>
<dbReference type="InterPro" id="IPR002018">
    <property type="entry name" value="CarbesteraseB"/>
</dbReference>
<organism evidence="5 6">
    <name type="scientific">Lojkania enalia</name>
    <dbReference type="NCBI Taxonomy" id="147567"/>
    <lineage>
        <taxon>Eukaryota</taxon>
        <taxon>Fungi</taxon>
        <taxon>Dikarya</taxon>
        <taxon>Ascomycota</taxon>
        <taxon>Pezizomycotina</taxon>
        <taxon>Dothideomycetes</taxon>
        <taxon>Pleosporomycetidae</taxon>
        <taxon>Pleosporales</taxon>
        <taxon>Pleosporales incertae sedis</taxon>
        <taxon>Lojkania</taxon>
    </lineage>
</organism>
<reference evidence="6" key="1">
    <citation type="journal article" date="2020" name="Stud. Mycol.">
        <title>101 Dothideomycetes genomes: A test case for predicting lifestyles and emergence of pathogens.</title>
        <authorList>
            <person name="Haridas S."/>
            <person name="Albert R."/>
            <person name="Binder M."/>
            <person name="Bloem J."/>
            <person name="LaButti K."/>
            <person name="Salamov A."/>
            <person name="Andreopoulos B."/>
            <person name="Baker S."/>
            <person name="Barry K."/>
            <person name="Bills G."/>
            <person name="Bluhm B."/>
            <person name="Cannon C."/>
            <person name="Castanera R."/>
            <person name="Culley D."/>
            <person name="Daum C."/>
            <person name="Ezra D."/>
            <person name="Gonzalez J."/>
            <person name="Henrissat B."/>
            <person name="Kuo A."/>
            <person name="Liang C."/>
            <person name="Lipzen A."/>
            <person name="Lutzoni F."/>
            <person name="Magnuson J."/>
            <person name="Mondo S."/>
            <person name="Nolan M."/>
            <person name="Ohm R."/>
            <person name="Pangilinan J."/>
            <person name="Park H.-J."/>
            <person name="Ramirez L."/>
            <person name="Alfaro M."/>
            <person name="Sun H."/>
            <person name="Tritt A."/>
            <person name="Yoshinaga Y."/>
            <person name="Zwiers L.-H."/>
            <person name="Turgeon B."/>
            <person name="Goodwin S."/>
            <person name="Spatafora J."/>
            <person name="Crous P."/>
            <person name="Grigoriev I."/>
        </authorList>
    </citation>
    <scope>NUCLEOTIDE SEQUENCE [LARGE SCALE GENOMIC DNA]</scope>
    <source>
        <strain evidence="6">CBS 304.66</strain>
    </source>
</reference>
<evidence type="ECO:0000313" key="5">
    <source>
        <dbReference type="EMBL" id="KAF2258223.1"/>
    </source>
</evidence>
<comment type="similarity">
    <text evidence="1 3">Belongs to the type-B carboxylesterase/lipase family.</text>
</comment>
<sequence>MEFILVVVVPLLQTFLSGVFATESPCDDLLVQTSSFSVQGTLASDSVRKFLGVPYAEPPLGFLRFRPPVTKQPYDSTLDATAFGPSCLQYDTGAPSVGTEYFPASQIRSGESEDCLTLNIWTPRQDRIDESLPVMIWIPGGALLNGGSSPLNYDGTSFVENQNVIIVTINYRVNIFGFPAAAALDGRHHNVGLLDQRMAVEWVFNHIHAFGGNPTRMTLFGQSAGGSSTDFYSYAWYDDPLVDGFIIQSGAVGNTQITYSDGTSNFSYVAEQVGCGSEDKDEEFRCMQKADAETILEVYETYSATENGGMSLGFGASVDEETIFSNWTERRERGLVANRPALIGNTNNEYASLYSPFTLEGPNQTEIHELSKTVFECPAAIASAARVQLGILTWRYWYFGIFPNLNPLPWLGAYHSSEIPIVFGTSNFSGQDTEVEIGLSKYMQGAWAAFAKDPEHGLEEYGWPQYDVGGQTLVLLGRDNATTAEFGNPSSYDQGCS</sequence>